<feature type="region of interest" description="Disordered" evidence="1">
    <location>
        <begin position="113"/>
        <end position="209"/>
    </location>
</feature>
<organism evidence="2 3">
    <name type="scientific">Macrostomum lignano</name>
    <dbReference type="NCBI Taxonomy" id="282301"/>
    <lineage>
        <taxon>Eukaryota</taxon>
        <taxon>Metazoa</taxon>
        <taxon>Spiralia</taxon>
        <taxon>Lophotrochozoa</taxon>
        <taxon>Platyhelminthes</taxon>
        <taxon>Rhabditophora</taxon>
        <taxon>Macrostomorpha</taxon>
        <taxon>Macrostomida</taxon>
        <taxon>Macrostomidae</taxon>
        <taxon>Macrostomum</taxon>
    </lineage>
</organism>
<feature type="compositionally biased region" description="Basic and acidic residues" evidence="1">
    <location>
        <begin position="192"/>
        <end position="202"/>
    </location>
</feature>
<dbReference type="AlphaFoldDB" id="A0A1I8FWW8"/>
<keyword evidence="2" id="KW-1185">Reference proteome</keyword>
<dbReference type="WBParaSite" id="maker-uti_cns_0000246-snap-gene-1.2-mRNA-1">
    <property type="protein sequence ID" value="maker-uti_cns_0000246-snap-gene-1.2-mRNA-1"/>
    <property type="gene ID" value="maker-uti_cns_0000246-snap-gene-1.2"/>
</dbReference>
<reference evidence="3" key="1">
    <citation type="submission" date="2016-11" db="UniProtKB">
        <authorList>
            <consortium name="WormBaseParasite"/>
        </authorList>
    </citation>
    <scope>IDENTIFICATION</scope>
</reference>
<feature type="region of interest" description="Disordered" evidence="1">
    <location>
        <begin position="80"/>
        <end position="100"/>
    </location>
</feature>
<proteinExistence type="predicted"/>
<evidence type="ECO:0000256" key="1">
    <source>
        <dbReference type="SAM" id="MobiDB-lite"/>
    </source>
</evidence>
<name>A0A1I8FWW8_9PLAT</name>
<feature type="compositionally biased region" description="Low complexity" evidence="1">
    <location>
        <begin position="80"/>
        <end position="93"/>
    </location>
</feature>
<sequence length="209" mass="21890">CSTSAAPLPVRSQLKTKVHRHLQPASGISESRGRLMTGQPAASAANAAAAAAAAAAVTTTMVEQLRIRIHPASTEHHQYQQQHQRHPLQLPGQNHQSRWSAPSLCTDPIGLSLWGSPDAAEPDKTEAAEPGADAASPVEARLQRRDRQPATHRATVPMPVLAPGTTATETTMKKAAAEQGGGDSGTFNAESVDVKAKDEAADRACALLP</sequence>
<evidence type="ECO:0000313" key="3">
    <source>
        <dbReference type="WBParaSite" id="maker-uti_cns_0000246-snap-gene-1.2-mRNA-1"/>
    </source>
</evidence>
<accession>A0A1I8FWW8</accession>
<evidence type="ECO:0000313" key="2">
    <source>
        <dbReference type="Proteomes" id="UP000095280"/>
    </source>
</evidence>
<protein>
    <submittedName>
        <fullName evidence="3">Androgen receptor</fullName>
    </submittedName>
</protein>
<dbReference type="Proteomes" id="UP000095280">
    <property type="component" value="Unplaced"/>
</dbReference>